<protein>
    <submittedName>
        <fullName evidence="2">Uncharacterized protein</fullName>
    </submittedName>
</protein>
<feature type="region of interest" description="Disordered" evidence="1">
    <location>
        <begin position="63"/>
        <end position="84"/>
    </location>
</feature>
<feature type="compositionally biased region" description="Polar residues" evidence="1">
    <location>
        <begin position="1"/>
        <end position="13"/>
    </location>
</feature>
<dbReference type="GeneID" id="87940332"/>
<feature type="region of interest" description="Disordered" evidence="1">
    <location>
        <begin position="1"/>
        <end position="31"/>
    </location>
</feature>
<evidence type="ECO:0000313" key="2">
    <source>
        <dbReference type="EMBL" id="WQF78815.1"/>
    </source>
</evidence>
<gene>
    <name evidence="2" type="ORF">CDEST_03829</name>
</gene>
<dbReference type="Proteomes" id="UP001322277">
    <property type="component" value="Chromosome 2"/>
</dbReference>
<feature type="compositionally biased region" description="Basic and acidic residues" evidence="1">
    <location>
        <begin position="74"/>
        <end position="84"/>
    </location>
</feature>
<organism evidence="2 3">
    <name type="scientific">Colletotrichum destructivum</name>
    <dbReference type="NCBI Taxonomy" id="34406"/>
    <lineage>
        <taxon>Eukaryota</taxon>
        <taxon>Fungi</taxon>
        <taxon>Dikarya</taxon>
        <taxon>Ascomycota</taxon>
        <taxon>Pezizomycotina</taxon>
        <taxon>Sordariomycetes</taxon>
        <taxon>Hypocreomycetidae</taxon>
        <taxon>Glomerellales</taxon>
        <taxon>Glomerellaceae</taxon>
        <taxon>Colletotrichum</taxon>
        <taxon>Colletotrichum destructivum species complex</taxon>
    </lineage>
</organism>
<evidence type="ECO:0000256" key="1">
    <source>
        <dbReference type="SAM" id="MobiDB-lite"/>
    </source>
</evidence>
<dbReference type="EMBL" id="CP137306">
    <property type="protein sequence ID" value="WQF78815.1"/>
    <property type="molecule type" value="Genomic_DNA"/>
</dbReference>
<dbReference type="RefSeq" id="XP_062776039.1">
    <property type="nucleotide sequence ID" value="XM_062919988.1"/>
</dbReference>
<sequence length="84" mass="9173">MPSPYINKSTTAVDQRPRYRGNSGRAASSLASLGSPSILGSLLLRKNRRHPVPNPLALARSIESSRPPRTTAKMTREAHLPSRL</sequence>
<evidence type="ECO:0000313" key="3">
    <source>
        <dbReference type="Proteomes" id="UP001322277"/>
    </source>
</evidence>
<dbReference type="KEGG" id="cdet:87940332"/>
<dbReference type="AlphaFoldDB" id="A0AAX4I6B7"/>
<accession>A0AAX4I6B7</accession>
<name>A0AAX4I6B7_9PEZI</name>
<reference evidence="3" key="1">
    <citation type="journal article" date="2023" name="bioRxiv">
        <title>Complete genome of the Medicago anthracnose fungus, Colletotrichum destructivum, reveals a mini-chromosome-like region within a core chromosome.</title>
        <authorList>
            <person name="Lapalu N."/>
            <person name="Simon A."/>
            <person name="Lu A."/>
            <person name="Plaumann P.-L."/>
            <person name="Amselem J."/>
            <person name="Pigne S."/>
            <person name="Auger A."/>
            <person name="Koch C."/>
            <person name="Dallery J.-F."/>
            <person name="O'Connell R.J."/>
        </authorList>
    </citation>
    <scope>NUCLEOTIDE SEQUENCE [LARGE SCALE GENOMIC DNA]</scope>
    <source>
        <strain evidence="3">CBS 520.97</strain>
    </source>
</reference>
<proteinExistence type="predicted"/>
<keyword evidence="3" id="KW-1185">Reference proteome</keyword>